<organism evidence="3 4">
    <name type="scientific">Erythrobacter neustonensis</name>
    <dbReference type="NCBI Taxonomy" id="1112"/>
    <lineage>
        <taxon>Bacteria</taxon>
        <taxon>Pseudomonadati</taxon>
        <taxon>Pseudomonadota</taxon>
        <taxon>Alphaproteobacteria</taxon>
        <taxon>Sphingomonadales</taxon>
        <taxon>Erythrobacteraceae</taxon>
        <taxon>Erythrobacter/Porphyrobacter group</taxon>
        <taxon>Erythrobacter</taxon>
    </lineage>
</organism>
<dbReference type="OrthoDB" id="7595841at2"/>
<dbReference type="EMBL" id="CP016033">
    <property type="protein sequence ID" value="ANK13781.1"/>
    <property type="molecule type" value="Genomic_DNA"/>
</dbReference>
<gene>
    <name evidence="3" type="ORF">A9D12_13410</name>
</gene>
<dbReference type="Proteomes" id="UP000078263">
    <property type="component" value="Chromosome"/>
</dbReference>
<feature type="region of interest" description="Disordered" evidence="1">
    <location>
        <begin position="94"/>
        <end position="137"/>
    </location>
</feature>
<protein>
    <recommendedName>
        <fullName evidence="5">DUF1049 domain-containing protein</fullName>
    </recommendedName>
</protein>
<feature type="transmembrane region" description="Helical" evidence="2">
    <location>
        <begin position="7"/>
        <end position="24"/>
    </location>
</feature>
<feature type="compositionally biased region" description="Gly residues" evidence="1">
    <location>
        <begin position="125"/>
        <end position="137"/>
    </location>
</feature>
<dbReference type="RefSeq" id="WP_068352672.1">
    <property type="nucleotide sequence ID" value="NZ_CP016033.1"/>
</dbReference>
<keyword evidence="2" id="KW-0472">Membrane</keyword>
<sequence length="137" mass="14657">MKILRTIILVLLAIAFLIFAIYNWEPVELALWQNLVLETKVPMLVLLAFLAGFVPMWALHRSVVWNQNRRIRALETSLKNSALSHRSDGTVVSNTAFASDSPVEKSGKTGGDSADSFASHDAGDTGDGGSGDGGGGE</sequence>
<feature type="transmembrane region" description="Helical" evidence="2">
    <location>
        <begin position="44"/>
        <end position="64"/>
    </location>
</feature>
<dbReference type="AlphaFoldDB" id="A0A192D6X5"/>
<keyword evidence="4" id="KW-1185">Reference proteome</keyword>
<reference evidence="3 4" key="1">
    <citation type="submission" date="2016-05" db="EMBL/GenBank/DDBJ databases">
        <title>Compelete Genome Sequence of Bacteriochlorophyll-Synthesizing Bacterium Porphyrobacter neustonensis DSM 9434.</title>
        <authorList>
            <person name="Shi X.-L."/>
            <person name="Wu Y.-H."/>
            <person name="Cheng H."/>
            <person name="Xu L."/>
            <person name="Zhang X.-Q."/>
            <person name="Wang C.-S."/>
            <person name="Xu X.-W."/>
        </authorList>
    </citation>
    <scope>NUCLEOTIDE SEQUENCE [LARGE SCALE GENOMIC DNA]</scope>
    <source>
        <strain evidence="3 4">DSM 9434</strain>
    </source>
</reference>
<accession>A0A192D6X5</accession>
<evidence type="ECO:0000256" key="2">
    <source>
        <dbReference type="SAM" id="Phobius"/>
    </source>
</evidence>
<evidence type="ECO:0000313" key="4">
    <source>
        <dbReference type="Proteomes" id="UP000078263"/>
    </source>
</evidence>
<name>A0A192D6X5_9SPHN</name>
<dbReference type="KEGG" id="pns:A9D12_13410"/>
<keyword evidence="2" id="KW-1133">Transmembrane helix</keyword>
<evidence type="ECO:0008006" key="5">
    <source>
        <dbReference type="Google" id="ProtNLM"/>
    </source>
</evidence>
<keyword evidence="2" id="KW-0812">Transmembrane</keyword>
<proteinExistence type="predicted"/>
<evidence type="ECO:0000256" key="1">
    <source>
        <dbReference type="SAM" id="MobiDB-lite"/>
    </source>
</evidence>
<dbReference type="STRING" id="1112.A9D12_13410"/>
<evidence type="ECO:0000313" key="3">
    <source>
        <dbReference type="EMBL" id="ANK13781.1"/>
    </source>
</evidence>